<dbReference type="STRING" id="445710.ATSB10_33470"/>
<dbReference type="GO" id="GO:0022857">
    <property type="term" value="F:transmembrane transporter activity"/>
    <property type="evidence" value="ECO:0007669"/>
    <property type="project" value="InterPro"/>
</dbReference>
<dbReference type="RefSeq" id="WP_063673788.1">
    <property type="nucleotide sequence ID" value="NZ_CP014841.1"/>
</dbReference>
<sequence>MSETPRPLAELLRRVEQVGEEVAQLRRALSRRDRLLTGLAYALRAAAAAALGYYGALAVGLTQGFWAAITAISVTQASYAEVSHSSRDQFIGAIIGGVVGIAAAALVHNQFPAYALALVVGLTLCWMLDLGAAGRVAGVTVTIVMLVPHEGTFLQFALFRLGEVVLGAVAALLVTRLSAPIERRLLGPTGLPGDHS</sequence>
<evidence type="ECO:0008006" key="4">
    <source>
        <dbReference type="Google" id="ProtNLM"/>
    </source>
</evidence>
<name>A0A160N456_9GAMM</name>
<dbReference type="GO" id="GO:0005886">
    <property type="term" value="C:plasma membrane"/>
    <property type="evidence" value="ECO:0007669"/>
    <property type="project" value="InterPro"/>
</dbReference>
<evidence type="ECO:0000256" key="1">
    <source>
        <dbReference type="SAM" id="Phobius"/>
    </source>
</evidence>
<proteinExistence type="predicted"/>
<evidence type="ECO:0000313" key="2">
    <source>
        <dbReference type="EMBL" id="AND70801.1"/>
    </source>
</evidence>
<evidence type="ECO:0000313" key="3">
    <source>
        <dbReference type="Proteomes" id="UP000077255"/>
    </source>
</evidence>
<dbReference type="EMBL" id="CP014841">
    <property type="protein sequence ID" value="AND70801.1"/>
    <property type="molecule type" value="Genomic_DNA"/>
</dbReference>
<dbReference type="PROSITE" id="PS51318">
    <property type="entry name" value="TAT"/>
    <property type="match status" value="1"/>
</dbReference>
<dbReference type="OrthoDB" id="9089456at2"/>
<dbReference type="KEGG" id="dtx:ATSB10_33470"/>
<dbReference type="AlphaFoldDB" id="A0A160N456"/>
<feature type="transmembrane region" description="Helical" evidence="1">
    <location>
        <begin position="153"/>
        <end position="174"/>
    </location>
</feature>
<dbReference type="Pfam" id="PF04632">
    <property type="entry name" value="FUSC"/>
    <property type="match status" value="1"/>
</dbReference>
<organism evidence="2 3">
    <name type="scientific">Dyella thiooxydans</name>
    <dbReference type="NCBI Taxonomy" id="445710"/>
    <lineage>
        <taxon>Bacteria</taxon>
        <taxon>Pseudomonadati</taxon>
        <taxon>Pseudomonadota</taxon>
        <taxon>Gammaproteobacteria</taxon>
        <taxon>Lysobacterales</taxon>
        <taxon>Rhodanobacteraceae</taxon>
        <taxon>Dyella</taxon>
    </lineage>
</organism>
<keyword evidence="1" id="KW-1133">Transmembrane helix</keyword>
<accession>A0A160N456</accession>
<dbReference type="PATRIC" id="fig|445710.3.peg.3347"/>
<gene>
    <name evidence="2" type="ORF">ATSB10_33470</name>
</gene>
<keyword evidence="3" id="KW-1185">Reference proteome</keyword>
<dbReference type="InterPro" id="IPR006311">
    <property type="entry name" value="TAT_signal"/>
</dbReference>
<keyword evidence="1" id="KW-0812">Transmembrane</keyword>
<dbReference type="Proteomes" id="UP000077255">
    <property type="component" value="Chromosome"/>
</dbReference>
<feature type="transmembrane region" description="Helical" evidence="1">
    <location>
        <begin position="114"/>
        <end position="147"/>
    </location>
</feature>
<keyword evidence="1" id="KW-0472">Membrane</keyword>
<feature type="transmembrane region" description="Helical" evidence="1">
    <location>
        <begin position="35"/>
        <end position="56"/>
    </location>
</feature>
<protein>
    <recommendedName>
        <fullName evidence="4">FUSC family protein</fullName>
    </recommendedName>
</protein>
<dbReference type="InterPro" id="IPR006726">
    <property type="entry name" value="PHBA_efflux_AaeB/fusaric-R"/>
</dbReference>
<feature type="transmembrane region" description="Helical" evidence="1">
    <location>
        <begin position="90"/>
        <end position="107"/>
    </location>
</feature>
<reference evidence="2 3" key="1">
    <citation type="submission" date="2016-02" db="EMBL/GenBank/DDBJ databases">
        <title>Complete genome sequencing and analysis of ATSB10, Dyella thiooxydans isolated from rhizosphere soil of sunflower (Helianthus annuus L.).</title>
        <authorList>
            <person name="Lee Y."/>
            <person name="Hwangbo K."/>
            <person name="Chung H."/>
            <person name="Yoo J."/>
            <person name="Kim K.Y."/>
            <person name="Sa T.M."/>
            <person name="Um Y."/>
            <person name="Madhaiyan M."/>
        </authorList>
    </citation>
    <scope>NUCLEOTIDE SEQUENCE [LARGE SCALE GENOMIC DNA]</scope>
    <source>
        <strain evidence="2 3">ATSB10</strain>
    </source>
</reference>